<protein>
    <recommendedName>
        <fullName evidence="1">Putative restriction endonuclease domain-containing protein</fullName>
    </recommendedName>
</protein>
<dbReference type="AlphaFoldDB" id="A0A517YC44"/>
<dbReference type="Pfam" id="PF05685">
    <property type="entry name" value="Uma2"/>
    <property type="match status" value="1"/>
</dbReference>
<keyword evidence="3" id="KW-1185">Reference proteome</keyword>
<dbReference type="KEGG" id="aagg:ETAA8_28990"/>
<sequence length="199" mass="22479">MSTASQRKYTVEEYLEREERAETKHEFYRGDIFAMTGASFRHVQIARNLTIALGGKLRGKPCQPLGSDLRLSVSSIGLYTYPDLSVVCGPVKLDSRSANTLTNPTLLIEILSPSTERYDRTTKFGFYRQITSLREYVLVSQHEARIEVFRRDGEDWRFADAVGLEALIELTSIECTLPLSDVYEGVELDPPVASSDDKF</sequence>
<dbReference type="RefSeq" id="WP_145089043.1">
    <property type="nucleotide sequence ID" value="NZ_CP036274.1"/>
</dbReference>
<dbReference type="OrthoDB" id="9808428at2"/>
<gene>
    <name evidence="2" type="ORF">ETAA8_28990</name>
</gene>
<dbReference type="CDD" id="cd06260">
    <property type="entry name" value="DUF820-like"/>
    <property type="match status" value="1"/>
</dbReference>
<dbReference type="Proteomes" id="UP000315017">
    <property type="component" value="Chromosome"/>
</dbReference>
<dbReference type="EMBL" id="CP036274">
    <property type="protein sequence ID" value="QDU27808.1"/>
    <property type="molecule type" value="Genomic_DNA"/>
</dbReference>
<dbReference type="PANTHER" id="PTHR36558:SF1">
    <property type="entry name" value="RESTRICTION ENDONUCLEASE DOMAIN-CONTAINING PROTEIN-RELATED"/>
    <property type="match status" value="1"/>
</dbReference>
<dbReference type="InterPro" id="IPR012296">
    <property type="entry name" value="Nuclease_put_TT1808"/>
</dbReference>
<organism evidence="2 3">
    <name type="scientific">Anatilimnocola aggregata</name>
    <dbReference type="NCBI Taxonomy" id="2528021"/>
    <lineage>
        <taxon>Bacteria</taxon>
        <taxon>Pseudomonadati</taxon>
        <taxon>Planctomycetota</taxon>
        <taxon>Planctomycetia</taxon>
        <taxon>Pirellulales</taxon>
        <taxon>Pirellulaceae</taxon>
        <taxon>Anatilimnocola</taxon>
    </lineage>
</organism>
<dbReference type="InterPro" id="IPR008538">
    <property type="entry name" value="Uma2"/>
</dbReference>
<accession>A0A517YC44</accession>
<dbReference type="SUPFAM" id="SSF52980">
    <property type="entry name" value="Restriction endonuclease-like"/>
    <property type="match status" value="1"/>
</dbReference>
<feature type="domain" description="Putative restriction endonuclease" evidence="1">
    <location>
        <begin position="11"/>
        <end position="169"/>
    </location>
</feature>
<reference evidence="2 3" key="1">
    <citation type="submission" date="2019-02" db="EMBL/GenBank/DDBJ databases">
        <title>Deep-cultivation of Planctomycetes and their phenomic and genomic characterization uncovers novel biology.</title>
        <authorList>
            <person name="Wiegand S."/>
            <person name="Jogler M."/>
            <person name="Boedeker C."/>
            <person name="Pinto D."/>
            <person name="Vollmers J."/>
            <person name="Rivas-Marin E."/>
            <person name="Kohn T."/>
            <person name="Peeters S.H."/>
            <person name="Heuer A."/>
            <person name="Rast P."/>
            <person name="Oberbeckmann S."/>
            <person name="Bunk B."/>
            <person name="Jeske O."/>
            <person name="Meyerdierks A."/>
            <person name="Storesund J.E."/>
            <person name="Kallscheuer N."/>
            <person name="Luecker S."/>
            <person name="Lage O.M."/>
            <person name="Pohl T."/>
            <person name="Merkel B.J."/>
            <person name="Hornburger P."/>
            <person name="Mueller R.-W."/>
            <person name="Bruemmer F."/>
            <person name="Labrenz M."/>
            <person name="Spormann A.M."/>
            <person name="Op den Camp H."/>
            <person name="Overmann J."/>
            <person name="Amann R."/>
            <person name="Jetten M.S.M."/>
            <person name="Mascher T."/>
            <person name="Medema M.H."/>
            <person name="Devos D.P."/>
            <person name="Kaster A.-K."/>
            <person name="Ovreas L."/>
            <person name="Rohde M."/>
            <person name="Galperin M.Y."/>
            <person name="Jogler C."/>
        </authorList>
    </citation>
    <scope>NUCLEOTIDE SEQUENCE [LARGE SCALE GENOMIC DNA]</scope>
    <source>
        <strain evidence="2 3">ETA_A8</strain>
    </source>
</reference>
<evidence type="ECO:0000259" key="1">
    <source>
        <dbReference type="Pfam" id="PF05685"/>
    </source>
</evidence>
<dbReference type="InterPro" id="IPR011335">
    <property type="entry name" value="Restrct_endonuc-II-like"/>
</dbReference>
<proteinExistence type="predicted"/>
<evidence type="ECO:0000313" key="2">
    <source>
        <dbReference type="EMBL" id="QDU27808.1"/>
    </source>
</evidence>
<name>A0A517YC44_9BACT</name>
<evidence type="ECO:0000313" key="3">
    <source>
        <dbReference type="Proteomes" id="UP000315017"/>
    </source>
</evidence>
<dbReference type="Gene3D" id="3.90.1570.10">
    <property type="entry name" value="tt1808, chain A"/>
    <property type="match status" value="1"/>
</dbReference>
<dbReference type="PANTHER" id="PTHR36558">
    <property type="entry name" value="GLR1098 PROTEIN"/>
    <property type="match status" value="1"/>
</dbReference>